<dbReference type="EMBL" id="VULX01000017">
    <property type="protein sequence ID" value="MSR91871.1"/>
    <property type="molecule type" value="Genomic_DNA"/>
</dbReference>
<sequence>MYLSVKEVKPLDGYKLLLTFENGEERIFDMKPYLEKGIFKELKDKSLFNSVKISYDSIVWENEADMDPEMLYEDSVPYGIIKQ</sequence>
<gene>
    <name evidence="1" type="ORF">FYJ33_10755</name>
</gene>
<dbReference type="RefSeq" id="WP_328598688.1">
    <property type="nucleotide sequence ID" value="NZ_VULX01000017.1"/>
</dbReference>
<keyword evidence="2" id="KW-1185">Reference proteome</keyword>
<evidence type="ECO:0000313" key="2">
    <source>
        <dbReference type="Proteomes" id="UP000460287"/>
    </source>
</evidence>
<reference evidence="1 2" key="1">
    <citation type="submission" date="2019-08" db="EMBL/GenBank/DDBJ databases">
        <title>In-depth cultivation of the pig gut microbiome towards novel bacterial diversity and tailored functional studies.</title>
        <authorList>
            <person name="Wylensek D."/>
            <person name="Hitch T.C.A."/>
            <person name="Clavel T."/>
        </authorList>
    </citation>
    <scope>NUCLEOTIDE SEQUENCE [LARGE SCALE GENOMIC DNA]</scope>
    <source>
        <strain evidence="1 2">WCA-383-APC-5B</strain>
    </source>
</reference>
<dbReference type="SUPFAM" id="SSF143880">
    <property type="entry name" value="NE0471 N-terminal domain-like"/>
    <property type="match status" value="1"/>
</dbReference>
<accession>A0A7X2MZD4</accession>
<protein>
    <submittedName>
        <fullName evidence="1">DUF2442 domain-containing protein</fullName>
    </submittedName>
</protein>
<organism evidence="1 2">
    <name type="scientific">Inconstantimicrobium porci</name>
    <dbReference type="NCBI Taxonomy" id="2652291"/>
    <lineage>
        <taxon>Bacteria</taxon>
        <taxon>Bacillati</taxon>
        <taxon>Bacillota</taxon>
        <taxon>Clostridia</taxon>
        <taxon>Eubacteriales</taxon>
        <taxon>Clostridiaceae</taxon>
        <taxon>Inconstantimicrobium</taxon>
    </lineage>
</organism>
<name>A0A7X2MZD4_9CLOT</name>
<dbReference type="Proteomes" id="UP000460287">
    <property type="component" value="Unassembled WGS sequence"/>
</dbReference>
<dbReference type="InterPro" id="IPR018841">
    <property type="entry name" value="DUF2442"/>
</dbReference>
<dbReference type="Gene3D" id="3.30.2020.10">
    <property type="entry name" value="NE0471-like N-terminal domain"/>
    <property type="match status" value="1"/>
</dbReference>
<evidence type="ECO:0000313" key="1">
    <source>
        <dbReference type="EMBL" id="MSR91871.1"/>
    </source>
</evidence>
<dbReference type="AlphaFoldDB" id="A0A7X2MZD4"/>
<dbReference type="InterPro" id="IPR036782">
    <property type="entry name" value="NE0471-like_N"/>
</dbReference>
<comment type="caution">
    <text evidence="1">The sequence shown here is derived from an EMBL/GenBank/DDBJ whole genome shotgun (WGS) entry which is preliminary data.</text>
</comment>
<dbReference type="Pfam" id="PF10387">
    <property type="entry name" value="DUF2442"/>
    <property type="match status" value="1"/>
</dbReference>
<proteinExistence type="predicted"/>